<dbReference type="Proteomes" id="UP000027138">
    <property type="component" value="Unassembled WGS sequence"/>
</dbReference>
<proteinExistence type="predicted"/>
<evidence type="ECO:0000313" key="1">
    <source>
        <dbReference type="EMBL" id="KDP25886.1"/>
    </source>
</evidence>
<dbReference type="EMBL" id="KK914969">
    <property type="protein sequence ID" value="KDP25886.1"/>
    <property type="molecule type" value="Genomic_DNA"/>
</dbReference>
<sequence>MRGFATTDHLAAFVPGAYASFVRTQLFVYVHQLIEFDPFSEVEELDRDQGDAPAQRQQRDKRVWRGFNSKALDKAVVVNKPEHELGASFSFILKRTGEPTQTMLETHLVSPYWMSPVGCTHNKVCQLYKAACLKLVVVRLSNEHVSLAWRLQLVGAEEFNVAGVLVKELFTSRLSLKRQRTLAVMTWRR</sequence>
<reference evidence="1 2" key="1">
    <citation type="journal article" date="2014" name="PLoS ONE">
        <title>Global Analysis of Gene Expression Profiles in Physic Nut (Jatropha curcas L.) Seedlings Exposed to Salt Stress.</title>
        <authorList>
            <person name="Zhang L."/>
            <person name="Zhang C."/>
            <person name="Wu P."/>
            <person name="Chen Y."/>
            <person name="Li M."/>
            <person name="Jiang H."/>
            <person name="Wu G."/>
        </authorList>
    </citation>
    <scope>NUCLEOTIDE SEQUENCE [LARGE SCALE GENOMIC DNA]</scope>
    <source>
        <strain evidence="2">cv. GZQX0401</strain>
        <tissue evidence="1">Young leaves</tissue>
    </source>
</reference>
<keyword evidence="2" id="KW-1185">Reference proteome</keyword>
<accession>A0A067JPI8</accession>
<gene>
    <name evidence="1" type="ORF">JCGZ_23731</name>
</gene>
<protein>
    <submittedName>
        <fullName evidence="1">Uncharacterized protein</fullName>
    </submittedName>
</protein>
<name>A0A067JPI8_JATCU</name>
<organism evidence="1 2">
    <name type="scientific">Jatropha curcas</name>
    <name type="common">Barbados nut</name>
    <dbReference type="NCBI Taxonomy" id="180498"/>
    <lineage>
        <taxon>Eukaryota</taxon>
        <taxon>Viridiplantae</taxon>
        <taxon>Streptophyta</taxon>
        <taxon>Embryophyta</taxon>
        <taxon>Tracheophyta</taxon>
        <taxon>Spermatophyta</taxon>
        <taxon>Magnoliopsida</taxon>
        <taxon>eudicotyledons</taxon>
        <taxon>Gunneridae</taxon>
        <taxon>Pentapetalae</taxon>
        <taxon>rosids</taxon>
        <taxon>fabids</taxon>
        <taxon>Malpighiales</taxon>
        <taxon>Euphorbiaceae</taxon>
        <taxon>Crotonoideae</taxon>
        <taxon>Jatropheae</taxon>
        <taxon>Jatropha</taxon>
    </lineage>
</organism>
<dbReference type="AlphaFoldDB" id="A0A067JPI8"/>
<evidence type="ECO:0000313" key="2">
    <source>
        <dbReference type="Proteomes" id="UP000027138"/>
    </source>
</evidence>